<feature type="domain" description="STAS" evidence="1">
    <location>
        <begin position="17"/>
        <end position="82"/>
    </location>
</feature>
<dbReference type="InterPro" id="IPR002645">
    <property type="entry name" value="STAS_dom"/>
</dbReference>
<protein>
    <recommendedName>
        <fullName evidence="1">STAS domain-containing protein</fullName>
    </recommendedName>
</protein>
<dbReference type="InterPro" id="IPR036513">
    <property type="entry name" value="STAS_dom_sf"/>
</dbReference>
<dbReference type="CDD" id="cd07043">
    <property type="entry name" value="STAS_anti-anti-sigma_factors"/>
    <property type="match status" value="1"/>
</dbReference>
<evidence type="ECO:0000313" key="3">
    <source>
        <dbReference type="Proteomes" id="UP000093053"/>
    </source>
</evidence>
<gene>
    <name evidence="2" type="ORF">BBK82_00615</name>
</gene>
<dbReference type="Gene3D" id="3.30.750.24">
    <property type="entry name" value="STAS domain"/>
    <property type="match status" value="1"/>
</dbReference>
<proteinExistence type="predicted"/>
<keyword evidence="3" id="KW-1185">Reference proteome</keyword>
<dbReference type="Proteomes" id="UP000093053">
    <property type="component" value="Chromosome"/>
</dbReference>
<dbReference type="KEGG" id="led:BBK82_00615"/>
<dbReference type="STRING" id="1586287.BBK82_00615"/>
<dbReference type="PROSITE" id="PS50801">
    <property type="entry name" value="STAS"/>
    <property type="match status" value="1"/>
</dbReference>
<dbReference type="SUPFAM" id="SSF52091">
    <property type="entry name" value="SpoIIaa-like"/>
    <property type="match status" value="1"/>
</dbReference>
<accession>A0A1B2HAQ1</accession>
<dbReference type="AlphaFoldDB" id="A0A1B2HAQ1"/>
<dbReference type="EMBL" id="CP016793">
    <property type="protein sequence ID" value="ANZ34799.1"/>
    <property type="molecule type" value="Genomic_DNA"/>
</dbReference>
<evidence type="ECO:0000259" key="1">
    <source>
        <dbReference type="PROSITE" id="PS50801"/>
    </source>
</evidence>
<dbReference type="RefSeq" id="WP_065913219.1">
    <property type="nucleotide sequence ID" value="NZ_CP016793.1"/>
</dbReference>
<dbReference type="Pfam" id="PF01740">
    <property type="entry name" value="STAS"/>
    <property type="match status" value="1"/>
</dbReference>
<name>A0A1B2HAQ1_9PSEU</name>
<evidence type="ECO:0000313" key="2">
    <source>
        <dbReference type="EMBL" id="ANZ34799.1"/>
    </source>
</evidence>
<reference evidence="2 3" key="1">
    <citation type="submission" date="2016-07" db="EMBL/GenBank/DDBJ databases">
        <title>Complete genome sequence of the Lentzea guizhouensis DHS C013.</title>
        <authorList>
            <person name="Cao C."/>
        </authorList>
    </citation>
    <scope>NUCLEOTIDE SEQUENCE [LARGE SCALE GENOMIC DNA]</scope>
    <source>
        <strain evidence="2 3">DHS C013</strain>
    </source>
</reference>
<organism evidence="2 3">
    <name type="scientific">Lentzea guizhouensis</name>
    <dbReference type="NCBI Taxonomy" id="1586287"/>
    <lineage>
        <taxon>Bacteria</taxon>
        <taxon>Bacillati</taxon>
        <taxon>Actinomycetota</taxon>
        <taxon>Actinomycetes</taxon>
        <taxon>Pseudonocardiales</taxon>
        <taxon>Pseudonocardiaceae</taxon>
        <taxon>Lentzea</taxon>
    </lineage>
</organism>
<sequence length="106" mass="11177">MEPEPVLLEVRRRGAAVALAGEVDLNTSGLLRSELALACAFGNASGDVVVDFTDLTFIGSSGLHVLIEAAVDLGERRLVLLGGGWAVYVVNLLGLTMRYPNIVVDP</sequence>